<dbReference type="Proteomes" id="UP001154922">
    <property type="component" value="Unassembled WGS sequence"/>
</dbReference>
<proteinExistence type="predicted"/>
<reference evidence="1 2" key="1">
    <citation type="journal article" date="2022" name="Int. J. Syst. Evol. Microbiol.">
        <title>Pseudomonas petroselini sp. nov., a pathogen causing bacterial rot of parsley in Japan.</title>
        <authorList>
            <person name="Sawada H."/>
            <person name="Fujikawa T."/>
            <person name="Osada S."/>
            <person name="Satou M."/>
        </authorList>
    </citation>
    <scope>NUCLEOTIDE SEQUENCE [LARGE SCALE GENOMIC DNA]</scope>
    <source>
        <strain evidence="1 2">MAFF 311096</strain>
    </source>
</reference>
<dbReference type="RefSeq" id="WP_231808347.1">
    <property type="nucleotide sequence ID" value="NZ_CP173614.1"/>
</dbReference>
<evidence type="ECO:0000313" key="2">
    <source>
        <dbReference type="Proteomes" id="UP001154922"/>
    </source>
</evidence>
<reference evidence="1 2" key="2">
    <citation type="journal article" date="2023" name="Plant Pathol.">
        <title>Dismantling and reorganizing Pseudomonas marginalis sensu#lato.</title>
        <authorList>
            <person name="Sawada H."/>
            <person name="Fujikawa T."/>
            <person name="Satou M."/>
        </authorList>
    </citation>
    <scope>NUCLEOTIDE SEQUENCE [LARGE SCALE GENOMIC DNA]</scope>
    <source>
        <strain evidence="1 2">MAFF 311096</strain>
    </source>
</reference>
<dbReference type="EMBL" id="JAJOZI010000055">
    <property type="protein sequence ID" value="MCD7038825.1"/>
    <property type="molecule type" value="Genomic_DNA"/>
</dbReference>
<sequence length="222" mass="23567">MRLIATIAQRKNEPECEIWEDENLRVFFTADADIDADGANGQNGAAAAYMLGDEGSDYLANGGMYEKDGKVYCVEPGKDNIAIVEDDGHPRIYPGGVVGCKTSYKDPTKSITDLAAYVDAATVPYIVVPAQVIKSTKGIVFGCLARATYNELSVDCLVADVSSAKKVGELSIAAAEALGINSSPRNGGTNDPNVLYELWPGVPAPGFVLIPSEARALNMRMV</sequence>
<comment type="caution">
    <text evidence="1">The sequence shown here is derived from an EMBL/GenBank/DDBJ whole genome shotgun (WGS) entry which is preliminary data.</text>
</comment>
<protein>
    <submittedName>
        <fullName evidence="1">Uncharacterized protein</fullName>
    </submittedName>
</protein>
<organism evidence="1 2">
    <name type="scientific">Pseudomonas petroselini</name>
    <dbReference type="NCBI Taxonomy" id="2899822"/>
    <lineage>
        <taxon>Bacteria</taxon>
        <taxon>Pseudomonadati</taxon>
        <taxon>Pseudomonadota</taxon>
        <taxon>Gammaproteobacteria</taxon>
        <taxon>Pseudomonadales</taxon>
        <taxon>Pseudomonadaceae</taxon>
        <taxon>Pseudomonas</taxon>
    </lineage>
</organism>
<name>A0ABS8QT18_9PSED</name>
<gene>
    <name evidence="1" type="ORF">LRQ20_10830</name>
</gene>
<accession>A0ABS8QT18</accession>
<keyword evidence="2" id="KW-1185">Reference proteome</keyword>
<evidence type="ECO:0000313" key="1">
    <source>
        <dbReference type="EMBL" id="MCD7038825.1"/>
    </source>
</evidence>